<evidence type="ECO:0008006" key="3">
    <source>
        <dbReference type="Google" id="ProtNLM"/>
    </source>
</evidence>
<dbReference type="EMBL" id="AE017226">
    <property type="protein sequence ID" value="AAS13266.1"/>
    <property type="molecule type" value="Genomic_DNA"/>
</dbReference>
<protein>
    <recommendedName>
        <fullName evidence="3">HicB family protein</fullName>
    </recommendedName>
</protein>
<dbReference type="SUPFAM" id="SSF143100">
    <property type="entry name" value="TTHA1013/TTHA0281-like"/>
    <property type="match status" value="1"/>
</dbReference>
<dbReference type="KEGG" id="tde:TDE_2749"/>
<dbReference type="Proteomes" id="UP000008212">
    <property type="component" value="Chromosome"/>
</dbReference>
<dbReference type="InterPro" id="IPR010985">
    <property type="entry name" value="Ribbon_hlx_hlx"/>
</dbReference>
<accession>Q73J27</accession>
<dbReference type="AlphaFoldDB" id="Q73J27"/>
<keyword evidence="2" id="KW-1185">Reference proteome</keyword>
<evidence type="ECO:0000313" key="1">
    <source>
        <dbReference type="EMBL" id="AAS13266.1"/>
    </source>
</evidence>
<dbReference type="InterPro" id="IPR008651">
    <property type="entry name" value="Uncharacterised_HicB"/>
</dbReference>
<dbReference type="STRING" id="243275.TDE_2749"/>
<dbReference type="SUPFAM" id="SSF47598">
    <property type="entry name" value="Ribbon-helix-helix"/>
    <property type="match status" value="1"/>
</dbReference>
<dbReference type="OrthoDB" id="5297106at2"/>
<organism evidence="1 2">
    <name type="scientific">Treponema denticola (strain ATCC 35405 / DSM 14222 / CIP 103919 / JCM 8153 / KCTC 15104)</name>
    <dbReference type="NCBI Taxonomy" id="243275"/>
    <lineage>
        <taxon>Bacteria</taxon>
        <taxon>Pseudomonadati</taxon>
        <taxon>Spirochaetota</taxon>
        <taxon>Spirochaetia</taxon>
        <taxon>Spirochaetales</taxon>
        <taxon>Treponemataceae</taxon>
        <taxon>Treponema</taxon>
    </lineage>
</organism>
<gene>
    <name evidence="1" type="ordered locus">TDE_2749</name>
</gene>
<dbReference type="Pfam" id="PF05534">
    <property type="entry name" value="HicB"/>
    <property type="match status" value="1"/>
</dbReference>
<name>Q73J27_TREDE</name>
<evidence type="ECO:0000313" key="2">
    <source>
        <dbReference type="Proteomes" id="UP000008212"/>
    </source>
</evidence>
<proteinExistence type="predicted"/>
<dbReference type="PaxDb" id="243275-TDE_2749"/>
<dbReference type="eggNOG" id="COG4226">
    <property type="taxonomic scope" value="Bacteria"/>
</dbReference>
<dbReference type="PATRIC" id="fig|243275.7.peg.2595"/>
<dbReference type="RefSeq" id="WP_002667012.1">
    <property type="nucleotide sequence ID" value="NC_002967.9"/>
</dbReference>
<dbReference type="GeneID" id="2740716"/>
<dbReference type="GO" id="GO:0006355">
    <property type="term" value="P:regulation of DNA-templated transcription"/>
    <property type="evidence" value="ECO:0007669"/>
    <property type="project" value="InterPro"/>
</dbReference>
<sequence>MKDFLEYKDYLGSVHFNADDEIFYGKIECIDDLISFEGNTVNDLKTAFIEAVEDYIELCKEAGKPAEKSYKGSFNIRISPAIHKKAKRQAIMQGISLNQFIQQAVEQAVTYNARQI</sequence>
<reference evidence="1 2" key="1">
    <citation type="journal article" date="2004" name="Proc. Natl. Acad. Sci. U.S.A.">
        <title>Comparison of the genome of the oral pathogen Treponema denticola with other spirochete genomes.</title>
        <authorList>
            <person name="Seshadri R."/>
            <person name="Myers G.S."/>
            <person name="Tettelin H."/>
            <person name="Eisen J.A."/>
            <person name="Heidelberg J.F."/>
            <person name="Dodson R.J."/>
            <person name="Davidsen T.M."/>
            <person name="DeBoy R.T."/>
            <person name="Fouts D.E."/>
            <person name="Haft D.H."/>
            <person name="Selengut J."/>
            <person name="Ren Q."/>
            <person name="Brinkac L.M."/>
            <person name="Madupu R."/>
            <person name="Kolonay J."/>
            <person name="Durkin S.A."/>
            <person name="Daugherty S.C."/>
            <person name="Shetty J."/>
            <person name="Shvartsbeyn A."/>
            <person name="Gebregeorgis E."/>
            <person name="Geer K."/>
            <person name="Tsegaye G."/>
            <person name="Malek J."/>
            <person name="Ayodeji B."/>
            <person name="Shatsman S."/>
            <person name="McLeod M.P."/>
            <person name="Smajs D."/>
            <person name="Howell J.K."/>
            <person name="Pal S."/>
            <person name="Amin A."/>
            <person name="Vashisth P."/>
            <person name="McNeill T.Z."/>
            <person name="Xiang Q."/>
            <person name="Sodergren E."/>
            <person name="Baca E."/>
            <person name="Weinstock G.M."/>
            <person name="Norris S.J."/>
            <person name="Fraser C.M."/>
            <person name="Paulsen I.T."/>
        </authorList>
    </citation>
    <scope>NUCLEOTIDE SEQUENCE [LARGE SCALE GENOMIC DNA]</scope>
    <source>
        <strain evidence="2">ATCC 35405 / DSM 14222 / CIP 103919 / JCM 8153 / KCTC 15104</strain>
    </source>
</reference>
<dbReference type="InterPro" id="IPR035069">
    <property type="entry name" value="TTHA1013/TTHA0281-like"/>
</dbReference>
<dbReference type="HOGENOM" id="CLU_134927_1_1_12"/>